<evidence type="ECO:0000259" key="1">
    <source>
        <dbReference type="Pfam" id="PF19493"/>
    </source>
</evidence>
<proteinExistence type="predicted"/>
<evidence type="ECO:0000313" key="2">
    <source>
        <dbReference type="EMBL" id="MBM0275491.1"/>
    </source>
</evidence>
<dbReference type="Pfam" id="PF19493">
    <property type="entry name" value="Trypco1"/>
    <property type="match status" value="1"/>
</dbReference>
<feature type="domain" description="Trypsin-co-occurring" evidence="1">
    <location>
        <begin position="10"/>
        <end position="84"/>
    </location>
</feature>
<dbReference type="Proteomes" id="UP000622245">
    <property type="component" value="Unassembled WGS sequence"/>
</dbReference>
<protein>
    <recommendedName>
        <fullName evidence="1">Trypsin-co-occurring domain-containing protein</fullName>
    </recommendedName>
</protein>
<dbReference type="InterPro" id="IPR045794">
    <property type="entry name" value="Trypco1"/>
</dbReference>
<dbReference type="NCBIfam" id="NF041216">
    <property type="entry name" value="CU044_2847_fam"/>
    <property type="match status" value="1"/>
</dbReference>
<accession>A0ABS1YE55</accession>
<keyword evidence="3" id="KW-1185">Reference proteome</keyword>
<reference evidence="2 3" key="1">
    <citation type="submission" date="2021-01" db="EMBL/GenBank/DDBJ databases">
        <title>Draft genome sequence of Micromonospora sp. strain STR1s_6.</title>
        <authorList>
            <person name="Karlyshev A."/>
            <person name="Jawad R."/>
        </authorList>
    </citation>
    <scope>NUCLEOTIDE SEQUENCE [LARGE SCALE GENOMIC DNA]</scope>
    <source>
        <strain evidence="2 3">STR1S-6</strain>
    </source>
</reference>
<dbReference type="RefSeq" id="WP_203147887.1">
    <property type="nucleotide sequence ID" value="NZ_JAEVHL010000025.1"/>
</dbReference>
<evidence type="ECO:0000313" key="3">
    <source>
        <dbReference type="Proteomes" id="UP000622245"/>
    </source>
</evidence>
<name>A0ABS1YE55_9ACTN</name>
<comment type="caution">
    <text evidence="2">The sequence shown here is derived from an EMBL/GenBank/DDBJ whole genome shotgun (WGS) entry which is preliminary data.</text>
</comment>
<organism evidence="2 3">
    <name type="scientific">Micromonospora tarensis</name>
    <dbReference type="NCBI Taxonomy" id="2806100"/>
    <lineage>
        <taxon>Bacteria</taxon>
        <taxon>Bacillati</taxon>
        <taxon>Actinomycetota</taxon>
        <taxon>Actinomycetes</taxon>
        <taxon>Micromonosporales</taxon>
        <taxon>Micromonosporaceae</taxon>
        <taxon>Micromonospora</taxon>
    </lineage>
</organism>
<gene>
    <name evidence="2" type="ORF">JM949_08505</name>
</gene>
<sequence length="95" mass="10335">MWVDEVSSNVEREVAQRDVQERLADVLPTITRLCSDIGDALGAIKPDHTTVEFGVALTVDASGLAALITKMGAEMNFKITVEWDGSRSSANDRNQ</sequence>
<dbReference type="EMBL" id="JAEVHL010000025">
    <property type="protein sequence ID" value="MBM0275491.1"/>
    <property type="molecule type" value="Genomic_DNA"/>
</dbReference>